<reference evidence="1 2" key="1">
    <citation type="submission" date="2020-09" db="EMBL/GenBank/DDBJ databases">
        <title>Sphingomonas sp., a new species isolated from pork steak.</title>
        <authorList>
            <person name="Heidler von Heilborn D."/>
        </authorList>
    </citation>
    <scope>NUCLEOTIDE SEQUENCE [LARGE SCALE GENOMIC DNA]</scope>
    <source>
        <strain evidence="2">S8-3T</strain>
    </source>
</reference>
<proteinExistence type="predicted"/>
<protein>
    <submittedName>
        <fullName evidence="1">Uncharacterized protein</fullName>
    </submittedName>
</protein>
<sequence>MTPGPSLERLMRRLAETPGEFLGEPRIGAVGTVATAALVGDLLRGAGIAIDRQMLARFEGDRPAERNRLMLVAVTVWLLADDWVGTPSRDGLLGLLDDTVGELAATGHAQAFVEDAERREELARTVLAALELLPEGEDARQAADRLSAVSATERQRLIRASREAEERARLVREALIRKAAEESADKYTRE</sequence>
<dbReference type="KEGG" id="spap:H3Z74_17425"/>
<organism evidence="1 2">
    <name type="scientific">Sphingomonas alpina</name>
    <dbReference type="NCBI Taxonomy" id="653931"/>
    <lineage>
        <taxon>Bacteria</taxon>
        <taxon>Pseudomonadati</taxon>
        <taxon>Pseudomonadota</taxon>
        <taxon>Alphaproteobacteria</taxon>
        <taxon>Sphingomonadales</taxon>
        <taxon>Sphingomonadaceae</taxon>
        <taxon>Sphingomonas</taxon>
    </lineage>
</organism>
<dbReference type="RefSeq" id="WP_187760842.1">
    <property type="nucleotide sequence ID" value="NZ_CP061038.1"/>
</dbReference>
<evidence type="ECO:0000313" key="1">
    <source>
        <dbReference type="EMBL" id="QNQ08514.1"/>
    </source>
</evidence>
<accession>A0A7H0LFR1</accession>
<gene>
    <name evidence="1" type="ORF">H3Z74_17425</name>
</gene>
<dbReference type="EMBL" id="CP061038">
    <property type="protein sequence ID" value="QNQ08514.1"/>
    <property type="molecule type" value="Genomic_DNA"/>
</dbReference>
<dbReference type="AlphaFoldDB" id="A0A7H0LFR1"/>
<name>A0A7H0LFR1_9SPHN</name>
<keyword evidence="2" id="KW-1185">Reference proteome</keyword>
<evidence type="ECO:0000313" key="2">
    <source>
        <dbReference type="Proteomes" id="UP000516148"/>
    </source>
</evidence>
<dbReference type="Proteomes" id="UP000516148">
    <property type="component" value="Chromosome"/>
</dbReference>